<keyword evidence="2" id="KW-1185">Reference proteome</keyword>
<organism evidence="2 3">
    <name type="scientific">Crassostrea virginica</name>
    <name type="common">Eastern oyster</name>
    <dbReference type="NCBI Taxonomy" id="6565"/>
    <lineage>
        <taxon>Eukaryota</taxon>
        <taxon>Metazoa</taxon>
        <taxon>Spiralia</taxon>
        <taxon>Lophotrochozoa</taxon>
        <taxon>Mollusca</taxon>
        <taxon>Bivalvia</taxon>
        <taxon>Autobranchia</taxon>
        <taxon>Pteriomorphia</taxon>
        <taxon>Ostreida</taxon>
        <taxon>Ostreoidea</taxon>
        <taxon>Ostreidae</taxon>
        <taxon>Crassostrea</taxon>
    </lineage>
</organism>
<keyword evidence="1" id="KW-0812">Transmembrane</keyword>
<evidence type="ECO:0000256" key="1">
    <source>
        <dbReference type="SAM" id="Phobius"/>
    </source>
</evidence>
<feature type="transmembrane region" description="Helical" evidence="1">
    <location>
        <begin position="303"/>
        <end position="321"/>
    </location>
</feature>
<accession>A0A8B8AJU8</accession>
<dbReference type="KEGG" id="cvn:111102860"/>
<keyword evidence="1" id="KW-1133">Transmembrane helix</keyword>
<proteinExistence type="predicted"/>
<gene>
    <name evidence="3" type="primary">LOC111102860</name>
</gene>
<feature type="transmembrane region" description="Helical" evidence="1">
    <location>
        <begin position="273"/>
        <end position="297"/>
    </location>
</feature>
<dbReference type="Proteomes" id="UP000694844">
    <property type="component" value="Chromosome 7"/>
</dbReference>
<reference evidence="3" key="1">
    <citation type="submission" date="2025-08" db="UniProtKB">
        <authorList>
            <consortium name="RefSeq"/>
        </authorList>
    </citation>
    <scope>IDENTIFICATION</scope>
    <source>
        <tissue evidence="3">Whole sample</tissue>
    </source>
</reference>
<sequence length="415" mass="47197">MSTLGRVDESSQGQESSRHTEELAVLFLRRLSKGFLSGVALYSGVKVISALMRNPFREKLPSAIREIFSQDCLRFASFLGLYPSVYELLREILQTVRKKKDGWNNMAAGGLAGLTLCVEDPTRRLVFCLFAISRAIGALISTLVAREKIPEIPYAETAAFCSCCAFLVYCTALNPKLLNDGYYYSVLKWSRDYTDRKLRKLFREPGDRFLTCQEVGLHKDHCFRHAVLDWAKSFPAFAKLYFPIHVAPVVIFRRKILLQQPYRVVKSLLKNTLFSTAFLATMVMLAKYVICLLRNLSQRPPPLSPYIPAVAGLVCGLGVLFERASRRKELSLFLVPHTLYALYLWTKQKNILRDIPFCSVVLFAVSMVSVMHAYEREPESLSLLLNGVLKYFIGERTNVRVRIGKRVRKISELLG</sequence>
<protein>
    <submittedName>
        <fullName evidence="3">Uncharacterized protein LOC111102860</fullName>
    </submittedName>
</protein>
<dbReference type="InterPro" id="IPR026749">
    <property type="entry name" value="Tmem135"/>
</dbReference>
<keyword evidence="1" id="KW-0472">Membrane</keyword>
<dbReference type="PANTHER" id="PTHR12459:SF6">
    <property type="entry name" value="GB|AAD46013.1"/>
    <property type="match status" value="1"/>
</dbReference>
<evidence type="ECO:0000313" key="2">
    <source>
        <dbReference type="Proteomes" id="UP000694844"/>
    </source>
</evidence>
<evidence type="ECO:0000313" key="3">
    <source>
        <dbReference type="RefSeq" id="XP_022291486.1"/>
    </source>
</evidence>
<dbReference type="OrthoDB" id="291792at2759"/>
<dbReference type="AlphaFoldDB" id="A0A8B8AJU8"/>
<feature type="transmembrane region" description="Helical" evidence="1">
    <location>
        <begin position="234"/>
        <end position="252"/>
    </location>
</feature>
<name>A0A8B8AJU8_CRAVI</name>
<feature type="transmembrane region" description="Helical" evidence="1">
    <location>
        <begin position="355"/>
        <end position="374"/>
    </location>
</feature>
<dbReference type="PANTHER" id="PTHR12459">
    <property type="entry name" value="TRANSMEMBRANE PROTEIN 135-RELATED"/>
    <property type="match status" value="1"/>
</dbReference>
<dbReference type="RefSeq" id="XP_022291486.1">
    <property type="nucleotide sequence ID" value="XM_022435778.1"/>
</dbReference>
<dbReference type="GeneID" id="111102860"/>